<dbReference type="GO" id="GO:0051315">
    <property type="term" value="P:attachment of mitotic spindle microtubules to kinetochore"/>
    <property type="evidence" value="ECO:0007669"/>
    <property type="project" value="TreeGrafter"/>
</dbReference>
<evidence type="ECO:0000256" key="8">
    <source>
        <dbReference type="SAM" id="Coils"/>
    </source>
</evidence>
<dbReference type="GO" id="GO:0072686">
    <property type="term" value="C:mitotic spindle"/>
    <property type="evidence" value="ECO:0007669"/>
    <property type="project" value="TreeGrafter"/>
</dbReference>
<evidence type="ECO:0000313" key="11">
    <source>
        <dbReference type="Proteomes" id="UP001219525"/>
    </source>
</evidence>
<dbReference type="GO" id="GO:0007094">
    <property type="term" value="P:mitotic spindle assembly checkpoint signaling"/>
    <property type="evidence" value="ECO:0007669"/>
    <property type="project" value="InterPro"/>
</dbReference>
<keyword evidence="6" id="KW-0539">Nucleus</keyword>
<protein>
    <recommendedName>
        <fullName evidence="3">Spindle assembly checkpoint component MAD1</fullName>
    </recommendedName>
</protein>
<dbReference type="AlphaFoldDB" id="A0AAD6VLM0"/>
<evidence type="ECO:0000256" key="9">
    <source>
        <dbReference type="SAM" id="MobiDB-lite"/>
    </source>
</evidence>
<keyword evidence="11" id="KW-1185">Reference proteome</keyword>
<dbReference type="PANTHER" id="PTHR23168:SF0">
    <property type="entry name" value="MITOTIC SPINDLE ASSEMBLY CHECKPOINT PROTEIN MAD1"/>
    <property type="match status" value="1"/>
</dbReference>
<comment type="caution">
    <text evidence="10">The sequence shown here is derived from an EMBL/GenBank/DDBJ whole genome shotgun (WGS) entry which is preliminary data.</text>
</comment>
<dbReference type="EMBL" id="JARJCW010000015">
    <property type="protein sequence ID" value="KAJ7216532.1"/>
    <property type="molecule type" value="Genomic_DNA"/>
</dbReference>
<feature type="coiled-coil region" evidence="8">
    <location>
        <begin position="285"/>
        <end position="326"/>
    </location>
</feature>
<evidence type="ECO:0000256" key="3">
    <source>
        <dbReference type="ARBA" id="ARBA00022019"/>
    </source>
</evidence>
<sequence length="629" mass="70844">MAHASFERQLIAAQSTKMEMESKLREKEMLIEKLERDRRWLAEREQEEREEKERERAESQEQMERKDNELRTLRSTLIALREELADLNDAHSTMSRTTAQTIASQKSQIATLTRQTSLLDEEVSQFKLLAEERSQTIDEFQVQLQELSAPAPEDKAATEQEHSDMVVVREELHRQAAYLRSLEATNARLTSELVVLRDRHASIEVLREEKRSLELKLQPLTKLRETVIRLEAQLEVAKREQETWCNDMSTSTPSKPSVSVTHTLSALRFQHAQLLEDHGATTALLRAKEAELSHAEIRAAEAQETIERLENDINLLSDKASRCEHRASLAEREVGFMKALVSSYSLEETNKEGGVSMDSARAEQVHQLEALLQSYKTANSQLSQQLNETAAPLEAAQAESCAQLEKIEQLEQELHELGGEIAGGRHIPPGVRVLSLVDTPELLLRDRPEARTTEIDRVKAENAALIRRVEALQRDDGRVEDADAGNANGIPKESWDAVCKDRDELQALVKQKEKRLLRLQSVFQNKAGEFRESIASLLGVKLAFFQNGQVRVTSLYDASATFVFKPASSESGGNNANMQLIAQGDGGPEDLPNLMAYWVGTEQCIPGFLASVTLELYDKWKREGGHTAQ</sequence>
<dbReference type="Pfam" id="PF05557">
    <property type="entry name" value="MAD"/>
    <property type="match status" value="1"/>
</dbReference>
<evidence type="ECO:0000313" key="10">
    <source>
        <dbReference type="EMBL" id="KAJ7216532.1"/>
    </source>
</evidence>
<keyword evidence="7" id="KW-0131">Cell cycle</keyword>
<feature type="region of interest" description="Disordered" evidence="9">
    <location>
        <begin position="1"/>
        <end position="23"/>
    </location>
</feature>
<comment type="subcellular location">
    <subcellularLocation>
        <location evidence="1">Nucleus</location>
    </subcellularLocation>
</comment>
<dbReference type="Proteomes" id="UP001219525">
    <property type="component" value="Unassembled WGS sequence"/>
</dbReference>
<organism evidence="10 11">
    <name type="scientific">Mycena pura</name>
    <dbReference type="NCBI Taxonomy" id="153505"/>
    <lineage>
        <taxon>Eukaryota</taxon>
        <taxon>Fungi</taxon>
        <taxon>Dikarya</taxon>
        <taxon>Basidiomycota</taxon>
        <taxon>Agaricomycotina</taxon>
        <taxon>Agaricomycetes</taxon>
        <taxon>Agaricomycetidae</taxon>
        <taxon>Agaricales</taxon>
        <taxon>Marasmiineae</taxon>
        <taxon>Mycenaceae</taxon>
        <taxon>Mycena</taxon>
    </lineage>
</organism>
<name>A0AAD6VLM0_9AGAR</name>
<evidence type="ECO:0000256" key="6">
    <source>
        <dbReference type="ARBA" id="ARBA00023242"/>
    </source>
</evidence>
<evidence type="ECO:0000256" key="7">
    <source>
        <dbReference type="ARBA" id="ARBA00023306"/>
    </source>
</evidence>
<comment type="similarity">
    <text evidence="2">Belongs to the MAD1 family.</text>
</comment>
<evidence type="ECO:0000256" key="4">
    <source>
        <dbReference type="ARBA" id="ARBA00022618"/>
    </source>
</evidence>
<dbReference type="PANTHER" id="PTHR23168">
    <property type="entry name" value="MITOTIC SPINDLE ASSEMBLY CHECKPOINT PROTEIN MAD1 MITOTIC ARREST DEFICIENT-LIKE PROTEIN 1"/>
    <property type="match status" value="1"/>
</dbReference>
<keyword evidence="4" id="KW-0132">Cell division</keyword>
<feature type="region of interest" description="Disordered" evidence="9">
    <location>
        <begin position="41"/>
        <end position="67"/>
    </location>
</feature>
<feature type="coiled-coil region" evidence="8">
    <location>
        <begin position="179"/>
        <end position="240"/>
    </location>
</feature>
<proteinExistence type="inferred from homology"/>
<evidence type="ECO:0000256" key="2">
    <source>
        <dbReference type="ARBA" id="ARBA00008029"/>
    </source>
</evidence>
<dbReference type="Gene3D" id="3.30.457.60">
    <property type="match status" value="1"/>
</dbReference>
<reference evidence="10" key="1">
    <citation type="submission" date="2023-03" db="EMBL/GenBank/DDBJ databases">
        <title>Massive genome expansion in bonnet fungi (Mycena s.s.) driven by repeated elements and novel gene families across ecological guilds.</title>
        <authorList>
            <consortium name="Lawrence Berkeley National Laboratory"/>
            <person name="Harder C.B."/>
            <person name="Miyauchi S."/>
            <person name="Viragh M."/>
            <person name="Kuo A."/>
            <person name="Thoen E."/>
            <person name="Andreopoulos B."/>
            <person name="Lu D."/>
            <person name="Skrede I."/>
            <person name="Drula E."/>
            <person name="Henrissat B."/>
            <person name="Morin E."/>
            <person name="Kohler A."/>
            <person name="Barry K."/>
            <person name="LaButti K."/>
            <person name="Morin E."/>
            <person name="Salamov A."/>
            <person name="Lipzen A."/>
            <person name="Mereny Z."/>
            <person name="Hegedus B."/>
            <person name="Baldrian P."/>
            <person name="Stursova M."/>
            <person name="Weitz H."/>
            <person name="Taylor A."/>
            <person name="Grigoriev I.V."/>
            <person name="Nagy L.G."/>
            <person name="Martin F."/>
            <person name="Kauserud H."/>
        </authorList>
    </citation>
    <scope>NUCLEOTIDE SEQUENCE</scope>
    <source>
        <strain evidence="10">9144</strain>
    </source>
</reference>
<dbReference type="GO" id="GO:0000776">
    <property type="term" value="C:kinetochore"/>
    <property type="evidence" value="ECO:0007669"/>
    <property type="project" value="TreeGrafter"/>
</dbReference>
<evidence type="ECO:0000256" key="5">
    <source>
        <dbReference type="ARBA" id="ARBA00022776"/>
    </source>
</evidence>
<dbReference type="GO" id="GO:0051301">
    <property type="term" value="P:cell division"/>
    <property type="evidence" value="ECO:0007669"/>
    <property type="project" value="UniProtKB-KW"/>
</dbReference>
<gene>
    <name evidence="10" type="ORF">GGX14DRAFT_358677</name>
</gene>
<accession>A0AAD6VLM0</accession>
<dbReference type="InterPro" id="IPR008672">
    <property type="entry name" value="Mad1"/>
</dbReference>
<keyword evidence="5" id="KW-0498">Mitosis</keyword>
<keyword evidence="8" id="KW-0175">Coiled coil</keyword>
<evidence type="ECO:0000256" key="1">
    <source>
        <dbReference type="ARBA" id="ARBA00004123"/>
    </source>
</evidence>
<dbReference type="GO" id="GO:0005635">
    <property type="term" value="C:nuclear envelope"/>
    <property type="evidence" value="ECO:0007669"/>
    <property type="project" value="TreeGrafter"/>
</dbReference>